<comment type="function">
    <text evidence="8">Involved in the cellular defense against the biological effects of O6-methylguanine (O6-MeG) and O4-methylthymine (O4-MeT) in DNA. Repairs the methylated nucleobase in DNA by stoichiometrically transferring the methyl group to a cysteine residue in the enzyme. This is a suicide reaction: the enzyme is irreversibly inactivated.</text>
</comment>
<sequence length="172" mass="18978">MNAIRIKRYLSPVGELLVGSFDGKLCICDWAHEKRRDVNDRRIRHALHAVYEDGASDTIDRAIAQLDEYFARERTAFDIPLIFTGTDFQNSVWRELQNIPYGKTVSYGELARKLGCPKAVRAVAAANGANPISIFVPCHRVIGSDRKLVGYGGGLEAKKGLLALEQASGGLF</sequence>
<dbReference type="SUPFAM" id="SSF53155">
    <property type="entry name" value="Methylated DNA-protein cysteine methyltransferase domain"/>
    <property type="match status" value="1"/>
</dbReference>
<dbReference type="Gene3D" id="3.30.160.70">
    <property type="entry name" value="Methylated DNA-protein cysteine methyltransferase domain"/>
    <property type="match status" value="1"/>
</dbReference>
<dbReference type="InterPro" id="IPR036631">
    <property type="entry name" value="MGMT_N_sf"/>
</dbReference>
<dbReference type="SUPFAM" id="SSF46767">
    <property type="entry name" value="Methylated DNA-protein cysteine methyltransferase, C-terminal domain"/>
    <property type="match status" value="1"/>
</dbReference>
<dbReference type="PROSITE" id="PS00374">
    <property type="entry name" value="MGMT"/>
    <property type="match status" value="1"/>
</dbReference>
<organism evidence="11 12">
    <name type="scientific">Alistipes ihumii AP11</name>
    <dbReference type="NCBI Taxonomy" id="1211813"/>
    <lineage>
        <taxon>Bacteria</taxon>
        <taxon>Pseudomonadati</taxon>
        <taxon>Bacteroidota</taxon>
        <taxon>Bacteroidia</taxon>
        <taxon>Bacteroidales</taxon>
        <taxon>Rikenellaceae</taxon>
        <taxon>Alistipes</taxon>
    </lineage>
</organism>
<feature type="active site" description="Nucleophile; methyl group acceptor" evidence="8">
    <location>
        <position position="138"/>
    </location>
</feature>
<dbReference type="PANTHER" id="PTHR10815:SF5">
    <property type="entry name" value="METHYLATED-DNA--PROTEIN-CYSTEINE METHYLTRANSFERASE"/>
    <property type="match status" value="1"/>
</dbReference>
<dbReference type="InterPro" id="IPR036388">
    <property type="entry name" value="WH-like_DNA-bd_sf"/>
</dbReference>
<protein>
    <recommendedName>
        <fullName evidence="8">Methylated-DNA--protein-cysteine methyltransferase</fullName>
        <ecNumber evidence="8">2.1.1.63</ecNumber>
    </recommendedName>
    <alternativeName>
        <fullName evidence="8">6-O-methylguanine-DNA methyltransferase</fullName>
        <shortName evidence="8">MGMT</shortName>
    </alternativeName>
    <alternativeName>
        <fullName evidence="8">O-6-methylguanine-DNA-alkyltransferase</fullName>
    </alternativeName>
</protein>
<dbReference type="EMBL" id="CP102294">
    <property type="protein sequence ID" value="UWN57538.1"/>
    <property type="molecule type" value="Genomic_DNA"/>
</dbReference>
<keyword evidence="4 8" id="KW-0808">Transferase</keyword>
<dbReference type="NCBIfam" id="TIGR00589">
    <property type="entry name" value="ogt"/>
    <property type="match status" value="1"/>
</dbReference>
<comment type="subcellular location">
    <subcellularLocation>
        <location evidence="8">Cytoplasm</location>
    </subcellularLocation>
</comment>
<evidence type="ECO:0000256" key="2">
    <source>
        <dbReference type="ARBA" id="ARBA00022490"/>
    </source>
</evidence>
<keyword evidence="6 8" id="KW-0234">DNA repair</keyword>
<keyword evidence="3 8" id="KW-0489">Methyltransferase</keyword>
<proteinExistence type="inferred from homology"/>
<evidence type="ECO:0000259" key="10">
    <source>
        <dbReference type="Pfam" id="PF02870"/>
    </source>
</evidence>
<evidence type="ECO:0000256" key="1">
    <source>
        <dbReference type="ARBA" id="ARBA00001286"/>
    </source>
</evidence>
<evidence type="ECO:0000256" key="7">
    <source>
        <dbReference type="ARBA" id="ARBA00049348"/>
    </source>
</evidence>
<dbReference type="EC" id="2.1.1.63" evidence="8"/>
<keyword evidence="5 8" id="KW-0227">DNA damage</keyword>
<feature type="domain" description="Methylated-DNA-[protein]-cysteine S-methyltransferase DNA binding" evidence="9">
    <location>
        <begin position="87"/>
        <end position="166"/>
    </location>
</feature>
<comment type="catalytic activity">
    <reaction evidence="7 8">
        <text>a 6-O-methyl-2'-deoxyguanosine in DNA + L-cysteinyl-[protein] = S-methyl-L-cysteinyl-[protein] + a 2'-deoxyguanosine in DNA</text>
        <dbReference type="Rhea" id="RHEA:24000"/>
        <dbReference type="Rhea" id="RHEA-COMP:10131"/>
        <dbReference type="Rhea" id="RHEA-COMP:10132"/>
        <dbReference type="Rhea" id="RHEA-COMP:11367"/>
        <dbReference type="Rhea" id="RHEA-COMP:11368"/>
        <dbReference type="ChEBI" id="CHEBI:29950"/>
        <dbReference type="ChEBI" id="CHEBI:82612"/>
        <dbReference type="ChEBI" id="CHEBI:85445"/>
        <dbReference type="ChEBI" id="CHEBI:85448"/>
        <dbReference type="EC" id="2.1.1.63"/>
    </reaction>
</comment>
<evidence type="ECO:0000259" key="9">
    <source>
        <dbReference type="Pfam" id="PF01035"/>
    </source>
</evidence>
<comment type="similarity">
    <text evidence="8">Belongs to the MGMT family.</text>
</comment>
<dbReference type="InterPro" id="IPR008332">
    <property type="entry name" value="MethylG_MeTrfase_N"/>
</dbReference>
<dbReference type="Pfam" id="PF01035">
    <property type="entry name" value="DNA_binding_1"/>
    <property type="match status" value="1"/>
</dbReference>
<keyword evidence="2 8" id="KW-0963">Cytoplasm</keyword>
<gene>
    <name evidence="11" type="ORF">NQ491_01825</name>
</gene>
<evidence type="ECO:0000313" key="11">
    <source>
        <dbReference type="EMBL" id="UWN57538.1"/>
    </source>
</evidence>
<dbReference type="InterPro" id="IPR001497">
    <property type="entry name" value="MethylDNA_cys_MeTrfase_AS"/>
</dbReference>
<dbReference type="InterPro" id="IPR014048">
    <property type="entry name" value="MethylDNA_cys_MeTrfase_DNA-bd"/>
</dbReference>
<dbReference type="CDD" id="cd06445">
    <property type="entry name" value="ATase"/>
    <property type="match status" value="1"/>
</dbReference>
<dbReference type="Proteomes" id="UP001059295">
    <property type="component" value="Chromosome"/>
</dbReference>
<comment type="miscellaneous">
    <text evidence="8">This enzyme catalyzes only one turnover and therefore is not strictly catalytic. According to one definition, an enzyme is a biocatalyst that acts repeatedly and over many reaction cycles.</text>
</comment>
<feature type="domain" description="Methylguanine DNA methyltransferase ribonuclease-like" evidence="10">
    <location>
        <begin position="9"/>
        <end position="81"/>
    </location>
</feature>
<reference evidence="11" key="1">
    <citation type="journal article" date="2022" name="Cell">
        <title>Design, construction, and in vivo augmentation of a complex gut microbiome.</title>
        <authorList>
            <person name="Cheng A.G."/>
            <person name="Ho P.Y."/>
            <person name="Aranda-Diaz A."/>
            <person name="Jain S."/>
            <person name="Yu F.B."/>
            <person name="Meng X."/>
            <person name="Wang M."/>
            <person name="Iakiviak M."/>
            <person name="Nagashima K."/>
            <person name="Zhao A."/>
            <person name="Murugkar P."/>
            <person name="Patil A."/>
            <person name="Atabakhsh K."/>
            <person name="Weakley A."/>
            <person name="Yan J."/>
            <person name="Brumbaugh A.R."/>
            <person name="Higginbottom S."/>
            <person name="Dimas A."/>
            <person name="Shiver A.L."/>
            <person name="Deutschbauer A."/>
            <person name="Neff N."/>
            <person name="Sonnenburg J.L."/>
            <person name="Huang K.C."/>
            <person name="Fischbach M.A."/>
        </authorList>
    </citation>
    <scope>NUCLEOTIDE SEQUENCE</scope>
    <source>
        <strain evidence="11">AP11</strain>
    </source>
</reference>
<evidence type="ECO:0000313" key="12">
    <source>
        <dbReference type="Proteomes" id="UP001059295"/>
    </source>
</evidence>
<dbReference type="HAMAP" id="MF_00772">
    <property type="entry name" value="OGT"/>
    <property type="match status" value="1"/>
</dbReference>
<dbReference type="InterPro" id="IPR023546">
    <property type="entry name" value="MGMT"/>
</dbReference>
<accession>A0ABY5V002</accession>
<dbReference type="InterPro" id="IPR036217">
    <property type="entry name" value="MethylDNA_cys_MeTrfase_DNAb"/>
</dbReference>
<dbReference type="Gene3D" id="1.10.10.10">
    <property type="entry name" value="Winged helix-like DNA-binding domain superfamily/Winged helix DNA-binding domain"/>
    <property type="match status" value="1"/>
</dbReference>
<evidence type="ECO:0000256" key="3">
    <source>
        <dbReference type="ARBA" id="ARBA00022603"/>
    </source>
</evidence>
<comment type="catalytic activity">
    <reaction evidence="1 8">
        <text>a 4-O-methyl-thymidine in DNA + L-cysteinyl-[protein] = a thymidine in DNA + S-methyl-L-cysteinyl-[protein]</text>
        <dbReference type="Rhea" id="RHEA:53428"/>
        <dbReference type="Rhea" id="RHEA-COMP:10131"/>
        <dbReference type="Rhea" id="RHEA-COMP:10132"/>
        <dbReference type="Rhea" id="RHEA-COMP:13555"/>
        <dbReference type="Rhea" id="RHEA-COMP:13556"/>
        <dbReference type="ChEBI" id="CHEBI:29950"/>
        <dbReference type="ChEBI" id="CHEBI:82612"/>
        <dbReference type="ChEBI" id="CHEBI:137386"/>
        <dbReference type="ChEBI" id="CHEBI:137387"/>
        <dbReference type="EC" id="2.1.1.63"/>
    </reaction>
</comment>
<dbReference type="Pfam" id="PF02870">
    <property type="entry name" value="Methyltransf_1N"/>
    <property type="match status" value="1"/>
</dbReference>
<evidence type="ECO:0000256" key="4">
    <source>
        <dbReference type="ARBA" id="ARBA00022679"/>
    </source>
</evidence>
<dbReference type="PANTHER" id="PTHR10815">
    <property type="entry name" value="METHYLATED-DNA--PROTEIN-CYSTEINE METHYLTRANSFERASE"/>
    <property type="match status" value="1"/>
</dbReference>
<dbReference type="GeneID" id="82890433"/>
<keyword evidence="12" id="KW-1185">Reference proteome</keyword>
<evidence type="ECO:0000256" key="6">
    <source>
        <dbReference type="ARBA" id="ARBA00023204"/>
    </source>
</evidence>
<evidence type="ECO:0000256" key="5">
    <source>
        <dbReference type="ARBA" id="ARBA00022763"/>
    </source>
</evidence>
<evidence type="ECO:0000256" key="8">
    <source>
        <dbReference type="HAMAP-Rule" id="MF_00772"/>
    </source>
</evidence>
<name>A0ABY5V002_9BACT</name>
<dbReference type="RefSeq" id="WP_019245055.1">
    <property type="nucleotide sequence ID" value="NZ_CAPH01000006.1"/>
</dbReference>